<keyword evidence="1" id="KW-1133">Transmembrane helix</keyword>
<comment type="caution">
    <text evidence="2">The sequence shown here is derived from an EMBL/GenBank/DDBJ whole genome shotgun (WGS) entry which is preliminary data.</text>
</comment>
<keyword evidence="1" id="KW-0472">Membrane</keyword>
<dbReference type="EMBL" id="JBHSXX010000001">
    <property type="protein sequence ID" value="MFC6871424.1"/>
    <property type="molecule type" value="Genomic_DNA"/>
</dbReference>
<dbReference type="RefSeq" id="WP_345390980.1">
    <property type="nucleotide sequence ID" value="NZ_BAABLA010000007.1"/>
</dbReference>
<accession>A0ABW2CBJ1</accession>
<reference evidence="3" key="1">
    <citation type="journal article" date="2019" name="Int. J. Syst. Evol. Microbiol.">
        <title>The Global Catalogue of Microorganisms (GCM) 10K type strain sequencing project: providing services to taxonomists for standard genome sequencing and annotation.</title>
        <authorList>
            <consortium name="The Broad Institute Genomics Platform"/>
            <consortium name="The Broad Institute Genome Sequencing Center for Infectious Disease"/>
            <person name="Wu L."/>
            <person name="Ma J."/>
        </authorList>
    </citation>
    <scope>NUCLEOTIDE SEQUENCE [LARGE SCALE GENOMIC DNA]</scope>
    <source>
        <strain evidence="3">KCTC 32255</strain>
    </source>
</reference>
<gene>
    <name evidence="2" type="ORF">ACFQGD_30310</name>
</gene>
<evidence type="ECO:0000313" key="2">
    <source>
        <dbReference type="EMBL" id="MFC6871424.1"/>
    </source>
</evidence>
<sequence length="102" mass="10800">MDADDFARSHPELASAVDDATAGQMVEGLYREARNTVLRGLMPTLAVFALLLCGWLWWGWGQWTLIGIGATGAAAAGGLIELYGLATGRIPVVTAIREEGTP</sequence>
<evidence type="ECO:0000313" key="3">
    <source>
        <dbReference type="Proteomes" id="UP001596337"/>
    </source>
</evidence>
<keyword evidence="1" id="KW-0812">Transmembrane</keyword>
<keyword evidence="3" id="KW-1185">Reference proteome</keyword>
<proteinExistence type="predicted"/>
<name>A0ABW2CBJ1_9PSEU</name>
<protein>
    <submittedName>
        <fullName evidence="2">Uncharacterized protein</fullName>
    </submittedName>
</protein>
<feature type="transmembrane region" description="Helical" evidence="1">
    <location>
        <begin position="40"/>
        <end position="58"/>
    </location>
</feature>
<dbReference type="Proteomes" id="UP001596337">
    <property type="component" value="Unassembled WGS sequence"/>
</dbReference>
<organism evidence="2 3">
    <name type="scientific">Haloechinothrix salitolerans</name>
    <dbReference type="NCBI Taxonomy" id="926830"/>
    <lineage>
        <taxon>Bacteria</taxon>
        <taxon>Bacillati</taxon>
        <taxon>Actinomycetota</taxon>
        <taxon>Actinomycetes</taxon>
        <taxon>Pseudonocardiales</taxon>
        <taxon>Pseudonocardiaceae</taxon>
        <taxon>Haloechinothrix</taxon>
    </lineage>
</organism>
<feature type="transmembrane region" description="Helical" evidence="1">
    <location>
        <begin position="64"/>
        <end position="86"/>
    </location>
</feature>
<evidence type="ECO:0000256" key="1">
    <source>
        <dbReference type="SAM" id="Phobius"/>
    </source>
</evidence>